<dbReference type="PROSITE" id="PS50110">
    <property type="entry name" value="RESPONSE_REGULATORY"/>
    <property type="match status" value="1"/>
</dbReference>
<dbReference type="Pfam" id="PF02518">
    <property type="entry name" value="HATPase_c"/>
    <property type="match status" value="1"/>
</dbReference>
<evidence type="ECO:0000256" key="10">
    <source>
        <dbReference type="PROSITE-ProRule" id="PRU00169"/>
    </source>
</evidence>
<evidence type="ECO:0000259" key="12">
    <source>
        <dbReference type="PROSITE" id="PS50109"/>
    </source>
</evidence>
<evidence type="ECO:0000256" key="9">
    <source>
        <dbReference type="PROSITE-ProRule" id="PRU00110"/>
    </source>
</evidence>
<dbReference type="SUPFAM" id="SSF52172">
    <property type="entry name" value="CheY-like"/>
    <property type="match status" value="1"/>
</dbReference>
<dbReference type="PANTHER" id="PTHR43395">
    <property type="entry name" value="SENSOR HISTIDINE KINASE CHEA"/>
    <property type="match status" value="1"/>
</dbReference>
<dbReference type="SUPFAM" id="SSF55874">
    <property type="entry name" value="ATPase domain of HSP90 chaperone/DNA topoisomerase II/histidine kinase"/>
    <property type="match status" value="1"/>
</dbReference>
<dbReference type="AlphaFoldDB" id="A0A7X2L8D3"/>
<feature type="modified residue" description="Phosphohistidine" evidence="9">
    <location>
        <position position="52"/>
    </location>
</feature>
<dbReference type="InterPro" id="IPR011006">
    <property type="entry name" value="CheY-like_superfamily"/>
</dbReference>
<comment type="catalytic activity">
    <reaction evidence="1">
        <text>ATP + protein L-histidine = ADP + protein N-phospho-L-histidine.</text>
        <dbReference type="EC" id="2.7.13.3"/>
    </reaction>
</comment>
<dbReference type="EMBL" id="WJYN01000001">
    <property type="protein sequence ID" value="MRS97263.1"/>
    <property type="molecule type" value="Genomic_DNA"/>
</dbReference>
<dbReference type="CDD" id="cd19924">
    <property type="entry name" value="REC_CheV-like"/>
    <property type="match status" value="1"/>
</dbReference>
<dbReference type="Proteomes" id="UP000441032">
    <property type="component" value="Unassembled WGS sequence"/>
</dbReference>
<evidence type="ECO:0000256" key="3">
    <source>
        <dbReference type="ARBA" id="ARBA00021495"/>
    </source>
</evidence>
<keyword evidence="5" id="KW-0808">Transferase</keyword>
<proteinExistence type="predicted"/>
<keyword evidence="4 10" id="KW-0597">Phosphoprotein</keyword>
<evidence type="ECO:0000259" key="15">
    <source>
        <dbReference type="PROSITE" id="PS50894"/>
    </source>
</evidence>
<dbReference type="SMART" id="SM00073">
    <property type="entry name" value="HPT"/>
    <property type="match status" value="1"/>
</dbReference>
<evidence type="ECO:0000256" key="4">
    <source>
        <dbReference type="ARBA" id="ARBA00022553"/>
    </source>
</evidence>
<dbReference type="Pfam" id="PF01627">
    <property type="entry name" value="Hpt"/>
    <property type="match status" value="1"/>
</dbReference>
<dbReference type="CDD" id="cd00088">
    <property type="entry name" value="HPT"/>
    <property type="match status" value="1"/>
</dbReference>
<dbReference type="InterPro" id="IPR002545">
    <property type="entry name" value="CheW-lke_dom"/>
</dbReference>
<evidence type="ECO:0000256" key="8">
    <source>
        <dbReference type="ARBA" id="ARBA00035100"/>
    </source>
</evidence>
<feature type="domain" description="Response regulatory" evidence="13">
    <location>
        <begin position="665"/>
        <end position="781"/>
    </location>
</feature>
<evidence type="ECO:0000256" key="7">
    <source>
        <dbReference type="ARBA" id="ARBA00023012"/>
    </source>
</evidence>
<feature type="modified residue" description="4-aspartylphosphate" evidence="10">
    <location>
        <position position="714"/>
    </location>
</feature>
<evidence type="ECO:0000259" key="14">
    <source>
        <dbReference type="PROSITE" id="PS50851"/>
    </source>
</evidence>
<protein>
    <recommendedName>
        <fullName evidence="3">Chemotaxis protein CheA</fullName>
        <ecNumber evidence="2">2.7.13.3</ecNumber>
    </recommendedName>
</protein>
<dbReference type="PANTHER" id="PTHR43395:SF1">
    <property type="entry name" value="CHEMOTAXIS PROTEIN CHEA"/>
    <property type="match status" value="1"/>
</dbReference>
<dbReference type="Gene3D" id="2.30.30.40">
    <property type="entry name" value="SH3 Domains"/>
    <property type="match status" value="1"/>
</dbReference>
<dbReference type="PROSITE" id="PS50851">
    <property type="entry name" value="CHEW"/>
    <property type="match status" value="1"/>
</dbReference>
<feature type="region of interest" description="Disordered" evidence="11">
    <location>
        <begin position="171"/>
        <end position="204"/>
    </location>
</feature>
<dbReference type="InterPro" id="IPR036641">
    <property type="entry name" value="HPT_dom_sf"/>
</dbReference>
<name>A0A7X2L8D3_RALPI</name>
<comment type="caution">
    <text evidence="16">The sequence shown here is derived from an EMBL/GenBank/DDBJ whole genome shotgun (WGS) entry which is preliminary data.</text>
</comment>
<dbReference type="PRINTS" id="PR00344">
    <property type="entry name" value="BCTRLSENSOR"/>
</dbReference>
<dbReference type="EC" id="2.7.13.3" evidence="2"/>
<dbReference type="InterPro" id="IPR036061">
    <property type="entry name" value="CheW-like_dom_sf"/>
</dbReference>
<dbReference type="SMART" id="SM00387">
    <property type="entry name" value="HATPase_c"/>
    <property type="match status" value="1"/>
</dbReference>
<feature type="domain" description="HPt" evidence="15">
    <location>
        <begin position="5"/>
        <end position="109"/>
    </location>
</feature>
<dbReference type="SUPFAM" id="SSF47226">
    <property type="entry name" value="Histidine-containing phosphotransfer domain, HPT domain"/>
    <property type="match status" value="1"/>
</dbReference>
<dbReference type="Gene3D" id="1.20.120.160">
    <property type="entry name" value="HPT domain"/>
    <property type="match status" value="1"/>
</dbReference>
<dbReference type="PROSITE" id="PS50109">
    <property type="entry name" value="HIS_KIN"/>
    <property type="match status" value="1"/>
</dbReference>
<comment type="function">
    <text evidence="8">Involved in the transmission of sensory signals from the chemoreceptors to the flagellar motors. CheA is autophosphorylated; it can transfer its phosphate group to either CheB or CheY.</text>
</comment>
<evidence type="ECO:0000256" key="5">
    <source>
        <dbReference type="ARBA" id="ARBA00022679"/>
    </source>
</evidence>
<dbReference type="GO" id="GO:0006935">
    <property type="term" value="P:chemotaxis"/>
    <property type="evidence" value="ECO:0007669"/>
    <property type="project" value="InterPro"/>
</dbReference>
<dbReference type="SUPFAM" id="SSF50341">
    <property type="entry name" value="CheW-like"/>
    <property type="match status" value="1"/>
</dbReference>
<dbReference type="PROSITE" id="PS50894">
    <property type="entry name" value="HPT"/>
    <property type="match status" value="1"/>
</dbReference>
<evidence type="ECO:0000256" key="2">
    <source>
        <dbReference type="ARBA" id="ARBA00012438"/>
    </source>
</evidence>
<gene>
    <name evidence="16" type="ORF">GJQ57_01210</name>
</gene>
<keyword evidence="6" id="KW-0418">Kinase</keyword>
<evidence type="ECO:0000256" key="11">
    <source>
        <dbReference type="SAM" id="MobiDB-lite"/>
    </source>
</evidence>
<dbReference type="InterPro" id="IPR051315">
    <property type="entry name" value="Bact_Chemotaxis_CheA"/>
</dbReference>
<organism evidence="16 17">
    <name type="scientific">Ralstonia pickettii</name>
    <name type="common">Burkholderia pickettii</name>
    <dbReference type="NCBI Taxonomy" id="329"/>
    <lineage>
        <taxon>Bacteria</taxon>
        <taxon>Pseudomonadati</taxon>
        <taxon>Pseudomonadota</taxon>
        <taxon>Betaproteobacteria</taxon>
        <taxon>Burkholderiales</taxon>
        <taxon>Burkholderiaceae</taxon>
        <taxon>Ralstonia</taxon>
    </lineage>
</organism>
<dbReference type="InterPro" id="IPR036890">
    <property type="entry name" value="HATPase_C_sf"/>
</dbReference>
<dbReference type="Gene3D" id="3.30.565.10">
    <property type="entry name" value="Histidine kinase-like ATPase, C-terminal domain"/>
    <property type="match status" value="1"/>
</dbReference>
<dbReference type="Gene3D" id="3.40.50.2300">
    <property type="match status" value="1"/>
</dbReference>
<dbReference type="InterPro" id="IPR005467">
    <property type="entry name" value="His_kinase_dom"/>
</dbReference>
<dbReference type="Pfam" id="PF00072">
    <property type="entry name" value="Response_reg"/>
    <property type="match status" value="1"/>
</dbReference>
<evidence type="ECO:0000313" key="16">
    <source>
        <dbReference type="EMBL" id="MRS97263.1"/>
    </source>
</evidence>
<dbReference type="RefSeq" id="WP_154205423.1">
    <property type="nucleotide sequence ID" value="NZ_WJYN01000001.1"/>
</dbReference>
<evidence type="ECO:0000256" key="6">
    <source>
        <dbReference type="ARBA" id="ARBA00022777"/>
    </source>
</evidence>
<dbReference type="InterPro" id="IPR001789">
    <property type="entry name" value="Sig_transdc_resp-reg_receiver"/>
</dbReference>
<reference evidence="16 17" key="1">
    <citation type="submission" date="2019-11" db="EMBL/GenBank/DDBJ databases">
        <title>Phenotypic characterization of an OXA-22 and OXA-60 co-producing Ralstonia pickettii clinical strain.</title>
        <authorList>
            <person name="He F."/>
        </authorList>
    </citation>
    <scope>NUCLEOTIDE SEQUENCE [LARGE SCALE GENOMIC DNA]</scope>
    <source>
        <strain evidence="16 17">PSLESD1</strain>
    </source>
</reference>
<dbReference type="InterPro" id="IPR004358">
    <property type="entry name" value="Sig_transdc_His_kin-like_C"/>
</dbReference>
<evidence type="ECO:0000256" key="1">
    <source>
        <dbReference type="ARBA" id="ARBA00000085"/>
    </source>
</evidence>
<dbReference type="SMART" id="SM00260">
    <property type="entry name" value="CheW"/>
    <property type="match status" value="1"/>
</dbReference>
<sequence>MSMDDDLGRQSLLALFHEEAQTQARVLSTGLLTLERAPADAAALEACMRAAHSLKGAARIVGLQDGVDVAHRMEEWFVAAQRATLVLTAAHVDVLLRGTDLLLRVGQPGTAGQVPRAEVDAVLAAFSAPEGAAAALAPAATTFADAEPAAEDATMKAAMALLNAEVAALSAPPAPSASPASPGRAPEPSAPAPNRAPIGTTRDPHRMLRVRADNLDRLLSLSGESLVESRWLKPFGESMLRVKRSHRAAALALDALYETLVERLDRHADADMHAALNDVRQMFGHMQQTLGEHIDDLDRFDRRSTHLAQQLYDEALQCRMRPFGDATHAYPRVVRDLARSLGKRVRFNIVGEATQVDRDILDMLDAPLGHLLRNAVDHGVETPQAREAQGKPAEASVTLEARHSAGKLLITVADDGAGIDLEAVRAAVVRRGLSDADTASRLSDHELLDFLLLPGFSMREQVTDVSGRGVGLDAVHEMVKAVRGTVRIHNEPGRGTRFMLQLPLTLSVIRSLLVDVGGEAYAFPLAYVRRTLELARAEIDMLEGQQHFSFDGRPVGLVTAHQLLGTQPPGEARDSVPMVVIGEGAETYGIAVDRFLGERMLVVQPLDARLGKVRDIAAGALMENGDAVLIVDVDDLLRSVDKLVRGGQLDKVQRAQGVAVQQRKHVLVVDDSLTVRELERKLLEKRGYAVTVAVDGMDGWNALRGADFDLVVTDIDMPRMDGIELVTLIKRDAALKTLPVMVVSYKDREEDRRRGLDAGADYYLAKGSFHDEALLDAVRDLIGEART</sequence>
<dbReference type="GO" id="GO:0000155">
    <property type="term" value="F:phosphorelay sensor kinase activity"/>
    <property type="evidence" value="ECO:0007669"/>
    <property type="project" value="UniProtKB-ARBA"/>
</dbReference>
<dbReference type="InterPro" id="IPR008207">
    <property type="entry name" value="Sig_transdc_His_kin_Hpt_dom"/>
</dbReference>
<evidence type="ECO:0000313" key="17">
    <source>
        <dbReference type="Proteomes" id="UP000441032"/>
    </source>
</evidence>
<keyword evidence="7" id="KW-0902">Two-component regulatory system</keyword>
<dbReference type="SMART" id="SM00448">
    <property type="entry name" value="REC"/>
    <property type="match status" value="1"/>
</dbReference>
<dbReference type="Pfam" id="PF01584">
    <property type="entry name" value="CheW"/>
    <property type="match status" value="1"/>
</dbReference>
<dbReference type="InterPro" id="IPR003594">
    <property type="entry name" value="HATPase_dom"/>
</dbReference>
<feature type="domain" description="CheW-like" evidence="14">
    <location>
        <begin position="508"/>
        <end position="642"/>
    </location>
</feature>
<feature type="domain" description="Histidine kinase" evidence="12">
    <location>
        <begin position="368"/>
        <end position="506"/>
    </location>
</feature>
<evidence type="ECO:0000259" key="13">
    <source>
        <dbReference type="PROSITE" id="PS50110"/>
    </source>
</evidence>
<accession>A0A7X2L8D3</accession>
<feature type="compositionally biased region" description="Low complexity" evidence="11">
    <location>
        <begin position="171"/>
        <end position="187"/>
    </location>
</feature>
<dbReference type="FunFam" id="3.30.565.10:FF:000016">
    <property type="entry name" value="Chemotaxis protein CheA, putative"/>
    <property type="match status" value="1"/>
</dbReference>